<feature type="transmembrane region" description="Helical" evidence="1">
    <location>
        <begin position="125"/>
        <end position="153"/>
    </location>
</feature>
<protein>
    <submittedName>
        <fullName evidence="2">Uncharacterized protein</fullName>
    </submittedName>
</protein>
<dbReference type="Proteomes" id="UP000051048">
    <property type="component" value="Unassembled WGS sequence"/>
</dbReference>
<keyword evidence="1" id="KW-0472">Membrane</keyword>
<evidence type="ECO:0000313" key="2">
    <source>
        <dbReference type="EMBL" id="KRL83185.1"/>
    </source>
</evidence>
<dbReference type="PATRIC" id="fig|1423740.3.peg.800"/>
<dbReference type="STRING" id="1423740.FC36_GL000753"/>
<dbReference type="AlphaFoldDB" id="A0A0R1TP08"/>
<evidence type="ECO:0000313" key="3">
    <source>
        <dbReference type="Proteomes" id="UP000051048"/>
    </source>
</evidence>
<evidence type="ECO:0000256" key="1">
    <source>
        <dbReference type="SAM" id="Phobius"/>
    </source>
</evidence>
<accession>A0A0R1TP08</accession>
<feature type="transmembrane region" description="Helical" evidence="1">
    <location>
        <begin position="97"/>
        <end position="113"/>
    </location>
</feature>
<feature type="transmembrane region" description="Helical" evidence="1">
    <location>
        <begin position="70"/>
        <end position="91"/>
    </location>
</feature>
<organism evidence="2 3">
    <name type="scientific">Ligilactobacillus equi DSM 15833 = JCM 10991</name>
    <dbReference type="NCBI Taxonomy" id="1423740"/>
    <lineage>
        <taxon>Bacteria</taxon>
        <taxon>Bacillati</taxon>
        <taxon>Bacillota</taxon>
        <taxon>Bacilli</taxon>
        <taxon>Lactobacillales</taxon>
        <taxon>Lactobacillaceae</taxon>
        <taxon>Ligilactobacillus</taxon>
    </lineage>
</organism>
<sequence length="169" mass="19212">MRKVLALLSFLGFSGLSLSLIFDLTWLESFNQLFLMPTIVKIPFNLWPLILILMVGQTMILFYKKERGRALGILWDYFSGGAVLICFKIIIANQVHGFPDTAIFLITLFLLNLKQQLIPKLFCPLILLAGFILLSQGITATDLLGGFTLAFMWQTLVYQELKTIKAFHH</sequence>
<keyword evidence="1" id="KW-0812">Transmembrane</keyword>
<reference evidence="2 3" key="1">
    <citation type="journal article" date="2015" name="Genome Announc.">
        <title>Expanding the biotechnology potential of lactobacilli through comparative genomics of 213 strains and associated genera.</title>
        <authorList>
            <person name="Sun Z."/>
            <person name="Harris H.M."/>
            <person name="McCann A."/>
            <person name="Guo C."/>
            <person name="Argimon S."/>
            <person name="Zhang W."/>
            <person name="Yang X."/>
            <person name="Jeffery I.B."/>
            <person name="Cooney J.C."/>
            <person name="Kagawa T.F."/>
            <person name="Liu W."/>
            <person name="Song Y."/>
            <person name="Salvetti E."/>
            <person name="Wrobel A."/>
            <person name="Rasinkangas P."/>
            <person name="Parkhill J."/>
            <person name="Rea M.C."/>
            <person name="O'Sullivan O."/>
            <person name="Ritari J."/>
            <person name="Douillard F.P."/>
            <person name="Paul Ross R."/>
            <person name="Yang R."/>
            <person name="Briner A.E."/>
            <person name="Felis G.E."/>
            <person name="de Vos W.M."/>
            <person name="Barrangou R."/>
            <person name="Klaenhammer T.R."/>
            <person name="Caufield P.W."/>
            <person name="Cui Y."/>
            <person name="Zhang H."/>
            <person name="O'Toole P.W."/>
        </authorList>
    </citation>
    <scope>NUCLEOTIDE SEQUENCE [LARGE SCALE GENOMIC DNA]</scope>
    <source>
        <strain evidence="2 3">DSM 15833</strain>
    </source>
</reference>
<dbReference type="EMBL" id="AZFH01000015">
    <property type="protein sequence ID" value="KRL83185.1"/>
    <property type="molecule type" value="Genomic_DNA"/>
</dbReference>
<dbReference type="RefSeq" id="WP_025020981.1">
    <property type="nucleotide sequence ID" value="NZ_AZFH01000015.1"/>
</dbReference>
<keyword evidence="1" id="KW-1133">Transmembrane helix</keyword>
<gene>
    <name evidence="2" type="ORF">FC36_GL000753</name>
</gene>
<feature type="transmembrane region" description="Helical" evidence="1">
    <location>
        <begin position="43"/>
        <end position="63"/>
    </location>
</feature>
<proteinExistence type="predicted"/>
<comment type="caution">
    <text evidence="2">The sequence shown here is derived from an EMBL/GenBank/DDBJ whole genome shotgun (WGS) entry which is preliminary data.</text>
</comment>
<name>A0A0R1TP08_9LACO</name>